<dbReference type="RefSeq" id="WP_065917300.1">
    <property type="nucleotide sequence ID" value="NZ_CP016793.1"/>
</dbReference>
<evidence type="ECO:0000256" key="4">
    <source>
        <dbReference type="ARBA" id="ARBA00038445"/>
    </source>
</evidence>
<dbReference type="Pfam" id="PF10502">
    <property type="entry name" value="Peptidase_S26"/>
    <property type="match status" value="2"/>
</dbReference>
<proteinExistence type="inferred from homology"/>
<dbReference type="GO" id="GO:0004252">
    <property type="term" value="F:serine-type endopeptidase activity"/>
    <property type="evidence" value="ECO:0007669"/>
    <property type="project" value="InterPro"/>
</dbReference>
<evidence type="ECO:0000313" key="7">
    <source>
        <dbReference type="EMBL" id="ANZ38957.1"/>
    </source>
</evidence>
<feature type="domain" description="Peptidase S26" evidence="6">
    <location>
        <begin position="90"/>
        <end position="129"/>
    </location>
</feature>
<dbReference type="PANTHER" id="PTHR12383:SF16">
    <property type="entry name" value="MITOCHONDRIAL INNER MEMBRANE PROTEASE SUBUNIT 1"/>
    <property type="match status" value="1"/>
</dbReference>
<dbReference type="PRINTS" id="PR00727">
    <property type="entry name" value="LEADERPTASE"/>
</dbReference>
<comment type="similarity">
    <text evidence="4">Belongs to the peptidase S26 family. IMP1 subfamily.</text>
</comment>
<feature type="active site" evidence="5">
    <location>
        <position position="69"/>
    </location>
</feature>
<keyword evidence="8" id="KW-1185">Reference proteome</keyword>
<accession>A0A1B2HMJ9</accession>
<keyword evidence="2" id="KW-0378">Hydrolase</keyword>
<dbReference type="EMBL" id="CP016793">
    <property type="protein sequence ID" value="ANZ38957.1"/>
    <property type="molecule type" value="Genomic_DNA"/>
</dbReference>
<dbReference type="Gene3D" id="2.10.109.10">
    <property type="entry name" value="Umud Fragment, subunit A"/>
    <property type="match status" value="1"/>
</dbReference>
<dbReference type="STRING" id="1586287.BBK82_25695"/>
<evidence type="ECO:0000256" key="3">
    <source>
        <dbReference type="ARBA" id="ARBA00023136"/>
    </source>
</evidence>
<comment type="subcellular location">
    <subcellularLocation>
        <location evidence="1">Cell membrane</location>
        <topology evidence="1">Single-pass type II membrane protein</topology>
    </subcellularLocation>
</comment>
<dbReference type="Proteomes" id="UP000093053">
    <property type="component" value="Chromosome"/>
</dbReference>
<dbReference type="CDD" id="cd06462">
    <property type="entry name" value="Peptidase_S24_S26"/>
    <property type="match status" value="1"/>
</dbReference>
<reference evidence="7 8" key="1">
    <citation type="submission" date="2016-07" db="EMBL/GenBank/DDBJ databases">
        <title>Complete genome sequence of the Lentzea guizhouensis DHS C013.</title>
        <authorList>
            <person name="Cao C."/>
        </authorList>
    </citation>
    <scope>NUCLEOTIDE SEQUENCE [LARGE SCALE GENOMIC DNA]</scope>
    <source>
        <strain evidence="7 8">DHS C013</strain>
    </source>
</reference>
<keyword evidence="3" id="KW-0472">Membrane</keyword>
<dbReference type="KEGG" id="led:BBK82_25695"/>
<dbReference type="InterPro" id="IPR036286">
    <property type="entry name" value="LexA/Signal_pep-like_sf"/>
</dbReference>
<dbReference type="GO" id="GO:0006465">
    <property type="term" value="P:signal peptide processing"/>
    <property type="evidence" value="ECO:0007669"/>
    <property type="project" value="InterPro"/>
</dbReference>
<evidence type="ECO:0000256" key="5">
    <source>
        <dbReference type="PIRSR" id="PIRSR600223-1"/>
    </source>
</evidence>
<protein>
    <recommendedName>
        <fullName evidence="6">Peptidase S26 domain-containing protein</fullName>
    </recommendedName>
</protein>
<dbReference type="InterPro" id="IPR000223">
    <property type="entry name" value="Pept_S26A_signal_pept_1"/>
</dbReference>
<evidence type="ECO:0000313" key="8">
    <source>
        <dbReference type="Proteomes" id="UP000093053"/>
    </source>
</evidence>
<organism evidence="7 8">
    <name type="scientific">Lentzea guizhouensis</name>
    <dbReference type="NCBI Taxonomy" id="1586287"/>
    <lineage>
        <taxon>Bacteria</taxon>
        <taxon>Bacillati</taxon>
        <taxon>Actinomycetota</taxon>
        <taxon>Actinomycetes</taxon>
        <taxon>Pseudonocardiales</taxon>
        <taxon>Pseudonocardiaceae</taxon>
        <taxon>Lentzea</taxon>
    </lineage>
</organism>
<dbReference type="InterPro" id="IPR052064">
    <property type="entry name" value="Mito_IMP1_subunit"/>
</dbReference>
<sequence>MKWLLLPVVIVAGLWWLRGRYLLVTVRGDSMMPALRPDARVLARLGGRYRTGSVVVFRRETEFVDLMVKRVAARAGEPVPADCLAAVGATGDTVVPPGHLLVRGDNPGSSDSRTFGYVRESAVVGTVRTRT</sequence>
<evidence type="ECO:0000256" key="2">
    <source>
        <dbReference type="ARBA" id="ARBA00022801"/>
    </source>
</evidence>
<feature type="active site" evidence="5">
    <location>
        <position position="30"/>
    </location>
</feature>
<dbReference type="InterPro" id="IPR019533">
    <property type="entry name" value="Peptidase_S26"/>
</dbReference>
<gene>
    <name evidence="7" type="ORF">BBK82_25695</name>
</gene>
<name>A0A1B2HMJ9_9PSEU</name>
<evidence type="ECO:0000256" key="1">
    <source>
        <dbReference type="ARBA" id="ARBA00004401"/>
    </source>
</evidence>
<evidence type="ECO:0000259" key="6">
    <source>
        <dbReference type="Pfam" id="PF10502"/>
    </source>
</evidence>
<dbReference type="GO" id="GO:0005886">
    <property type="term" value="C:plasma membrane"/>
    <property type="evidence" value="ECO:0007669"/>
    <property type="project" value="UniProtKB-SubCell"/>
</dbReference>
<dbReference type="PANTHER" id="PTHR12383">
    <property type="entry name" value="PROTEASE FAMILY S26 MITOCHONDRIAL INNER MEMBRANE PROTEASE-RELATED"/>
    <property type="match status" value="1"/>
</dbReference>
<dbReference type="SUPFAM" id="SSF51306">
    <property type="entry name" value="LexA/Signal peptidase"/>
    <property type="match status" value="1"/>
</dbReference>
<feature type="domain" description="Peptidase S26" evidence="6">
    <location>
        <begin position="15"/>
        <end position="79"/>
    </location>
</feature>
<dbReference type="AlphaFoldDB" id="A0A1B2HMJ9"/>